<organism evidence="11">
    <name type="scientific">bioreactor metagenome</name>
    <dbReference type="NCBI Taxonomy" id="1076179"/>
    <lineage>
        <taxon>unclassified sequences</taxon>
        <taxon>metagenomes</taxon>
        <taxon>ecological metagenomes</taxon>
    </lineage>
</organism>
<evidence type="ECO:0000256" key="2">
    <source>
        <dbReference type="ARBA" id="ARBA00004496"/>
    </source>
</evidence>
<evidence type="ECO:0000256" key="8">
    <source>
        <dbReference type="ARBA" id="ARBA00023264"/>
    </source>
</evidence>
<evidence type="ECO:0000256" key="10">
    <source>
        <dbReference type="ARBA" id="ARBA00046608"/>
    </source>
</evidence>
<keyword evidence="11" id="KW-0012">Acyltransferase</keyword>
<evidence type="ECO:0000256" key="1">
    <source>
        <dbReference type="ARBA" id="ARBA00001232"/>
    </source>
</evidence>
<dbReference type="SUPFAM" id="SSF53659">
    <property type="entry name" value="Isocitrate/Isopropylmalate dehydrogenase-like"/>
    <property type="match status" value="1"/>
</dbReference>
<dbReference type="AlphaFoldDB" id="A0A645G8I6"/>
<keyword evidence="5 11" id="KW-0808">Transferase</keyword>
<accession>A0A645G8I6</accession>
<comment type="subunit">
    <text evidence="10">Homodimer. Probably interacts with PlsY.</text>
</comment>
<keyword evidence="4" id="KW-0444">Lipid biosynthesis</keyword>
<keyword evidence="7" id="KW-0594">Phospholipid biosynthesis</keyword>
<dbReference type="InterPro" id="IPR003664">
    <property type="entry name" value="FA_synthesis"/>
</dbReference>
<comment type="catalytic activity">
    <reaction evidence="1">
        <text>a fatty acyl-[ACP] + phosphate = an acyl phosphate + holo-[ACP]</text>
        <dbReference type="Rhea" id="RHEA:42292"/>
        <dbReference type="Rhea" id="RHEA-COMP:9685"/>
        <dbReference type="Rhea" id="RHEA-COMP:14125"/>
        <dbReference type="ChEBI" id="CHEBI:43474"/>
        <dbReference type="ChEBI" id="CHEBI:59918"/>
        <dbReference type="ChEBI" id="CHEBI:64479"/>
        <dbReference type="ChEBI" id="CHEBI:138651"/>
        <dbReference type="EC" id="2.3.1.274"/>
    </reaction>
</comment>
<dbReference type="EMBL" id="VSSQ01070253">
    <property type="protein sequence ID" value="MPN22099.1"/>
    <property type="molecule type" value="Genomic_DNA"/>
</dbReference>
<evidence type="ECO:0000313" key="11">
    <source>
        <dbReference type="EMBL" id="MPN22099.1"/>
    </source>
</evidence>
<dbReference type="EC" id="2.3.1.274" evidence="9"/>
<proteinExistence type="predicted"/>
<evidence type="ECO:0000256" key="5">
    <source>
        <dbReference type="ARBA" id="ARBA00022679"/>
    </source>
</evidence>
<comment type="caution">
    <text evidence="11">The sequence shown here is derived from an EMBL/GenBank/DDBJ whole genome shotgun (WGS) entry which is preliminary data.</text>
</comment>
<evidence type="ECO:0000256" key="9">
    <source>
        <dbReference type="ARBA" id="ARBA00024069"/>
    </source>
</evidence>
<dbReference type="PANTHER" id="PTHR30100:SF1">
    <property type="entry name" value="PHOSPHATE ACYLTRANSFERASE"/>
    <property type="match status" value="1"/>
</dbReference>
<evidence type="ECO:0000256" key="3">
    <source>
        <dbReference type="ARBA" id="ARBA00022490"/>
    </source>
</evidence>
<dbReference type="GO" id="GO:0008654">
    <property type="term" value="P:phospholipid biosynthetic process"/>
    <property type="evidence" value="ECO:0007669"/>
    <property type="project" value="UniProtKB-KW"/>
</dbReference>
<comment type="subcellular location">
    <subcellularLocation>
        <location evidence="2">Cytoplasm</location>
    </subcellularLocation>
</comment>
<dbReference type="Pfam" id="PF02504">
    <property type="entry name" value="FA_synthesis"/>
    <property type="match status" value="1"/>
</dbReference>
<evidence type="ECO:0000256" key="6">
    <source>
        <dbReference type="ARBA" id="ARBA00023098"/>
    </source>
</evidence>
<dbReference type="GO" id="GO:0043811">
    <property type="term" value="F:phosphate:acyl-[acyl carrier protein] acyltransferase activity"/>
    <property type="evidence" value="ECO:0007669"/>
    <property type="project" value="UniProtKB-EC"/>
</dbReference>
<sequence length="98" mass="10904">MTLKAMEGTAFFAFGELKDIVKSSLFSMLAGLLLKKRLYNMKENLDYSKHGGAVLIGFEQPIIKAHGSSNSYAIYNAMICLRDIISNDTLKAIKKEIL</sequence>
<name>A0A645G8I6_9ZZZZ</name>
<reference evidence="11" key="1">
    <citation type="submission" date="2019-08" db="EMBL/GenBank/DDBJ databases">
        <authorList>
            <person name="Kucharzyk K."/>
            <person name="Murdoch R.W."/>
            <person name="Higgins S."/>
            <person name="Loffler F."/>
        </authorList>
    </citation>
    <scope>NUCLEOTIDE SEQUENCE</scope>
</reference>
<dbReference type="PANTHER" id="PTHR30100">
    <property type="entry name" value="FATTY ACID/PHOSPHOLIPID SYNTHESIS PROTEIN PLSX"/>
    <property type="match status" value="1"/>
</dbReference>
<evidence type="ECO:0000256" key="4">
    <source>
        <dbReference type="ARBA" id="ARBA00022516"/>
    </source>
</evidence>
<dbReference type="InterPro" id="IPR012281">
    <property type="entry name" value="Phospholipid_synth_PlsX-like"/>
</dbReference>
<dbReference type="GO" id="GO:0006633">
    <property type="term" value="P:fatty acid biosynthetic process"/>
    <property type="evidence" value="ECO:0007669"/>
    <property type="project" value="InterPro"/>
</dbReference>
<keyword evidence="3" id="KW-0963">Cytoplasm</keyword>
<evidence type="ECO:0000256" key="7">
    <source>
        <dbReference type="ARBA" id="ARBA00023209"/>
    </source>
</evidence>
<dbReference type="Gene3D" id="3.40.718.10">
    <property type="entry name" value="Isopropylmalate Dehydrogenase"/>
    <property type="match status" value="1"/>
</dbReference>
<gene>
    <name evidence="11" type="primary">plsX_32</name>
    <name evidence="11" type="ORF">SDC9_169482</name>
</gene>
<dbReference type="GO" id="GO:0005737">
    <property type="term" value="C:cytoplasm"/>
    <property type="evidence" value="ECO:0007669"/>
    <property type="project" value="UniProtKB-SubCell"/>
</dbReference>
<keyword evidence="8" id="KW-1208">Phospholipid metabolism</keyword>
<protein>
    <recommendedName>
        <fullName evidence="9">phosphate acyltransferase</fullName>
        <ecNumber evidence="9">2.3.1.274</ecNumber>
    </recommendedName>
</protein>
<keyword evidence="6" id="KW-0443">Lipid metabolism</keyword>